<feature type="transmembrane region" description="Helical" evidence="1">
    <location>
        <begin position="223"/>
        <end position="245"/>
    </location>
</feature>
<reference evidence="2 3" key="1">
    <citation type="journal article" date="2012" name="J. Bacteriol.">
        <title>Complete Genome Sequence of the Beer Spoilage Organism Pediococcus claussenii ATCC BAA-344T.</title>
        <authorList>
            <person name="Pittet V."/>
            <person name="Abegunde T."/>
            <person name="Marfleet T."/>
            <person name="Haakensen M."/>
            <person name="Morrow K."/>
            <person name="Jayaprakash T."/>
            <person name="Schroeder K."/>
            <person name="Trost B."/>
            <person name="Byrns S."/>
            <person name="Bergsveinson J."/>
            <person name="Kusalik A."/>
            <person name="Ziola B."/>
        </authorList>
    </citation>
    <scope>NUCLEOTIDE SEQUENCE [LARGE SCALE GENOMIC DNA]</scope>
    <source>
        <strain evidence="2 3">ATCC BAA-344</strain>
    </source>
</reference>
<dbReference type="EMBL" id="CP003137">
    <property type="protein sequence ID" value="AEV95369.1"/>
    <property type="molecule type" value="Genomic_DNA"/>
</dbReference>
<keyword evidence="1" id="KW-0472">Membrane</keyword>
<accession>G8PDN4</accession>
<protein>
    <recommendedName>
        <fullName evidence="4">Bacterial membrane protein YfhO</fullName>
    </recommendedName>
</protein>
<sequence length="869" mass="98851">MKNIKTKSYILSFIVPFLILGIYFASRRMAPFGTSSILTVDMGQQYVEFFAYFQHTILHNPGALFYSFSKGIGGEMVGTWAYYLMSPFNFLLLFFKGTSITSGILLITLLKYSFASLSMNYYLAKNRNLNIFIQIGVSVSYSLMAFGIANQLNIMWLDALIFLPLITNGIEHLEKKSNILNQFTIWMSLMIIVNYYFAYMIAIFSLIYLLFKLTKSNWKNYSINFLKSWIVTIGLTACLWLPTLWSLQQSKLTYTENTFSFGTDYNPINLASKFFPGAFSFKQMSSGYPNIYIGIFFIVAFVAYFFNRNISKSRKIKSLLITLFLLVSLDFIPFNLMWHAFQFPWWYPFRFSFIVSFWFILLGTKALENYQFSNLKLTILSSSVIMAVLTFLSVVKLPDHTDFMTSNQIMLGIIFFITSILLWSGLYNKFNPKGITLLLGLFLIIDISTNAIFSLNRISYVSQSEFADYSNAVNDLTKQTQTKNSTFYRVGSNFARTKDDAMQFNYNGGSQFNSSLESSMINLLGTIGQPVSSGNVSYLNGTNLSDSLLGFKYWMINDQTVRGENPLPTQSVRQELKQPKNKVLKTNYASVYENKNALPIVFMTSKYKSNQVLPIDDPITAQNILWKNATGEKHDLLNVLPMPQYQIQNINNINSLNGSILRKQKLNKPASVTFFLNKPNKPTYMTIGSNMNHNNLDVLVNGHQITENVELDHPIILSINQLSHGPVKVQIVLKKPQLVVNNLNFYTLDQNRLNHDASVLKKANSNSLTNSGNKISGTINVKNNHNYLWSSILYSKGWHLYANNKSVPIVQNTNGFLGAKVPLGKQKILLKYEPPFLRLGVIISLLTVVLLALTKITFKVKKATKNISS</sequence>
<dbReference type="PANTHER" id="PTHR38454:SF1">
    <property type="entry name" value="INTEGRAL MEMBRANE PROTEIN"/>
    <property type="match status" value="1"/>
</dbReference>
<name>G8PDN4_PEDCP</name>
<dbReference type="Pfam" id="PF09586">
    <property type="entry name" value="YfhO"/>
    <property type="match status" value="1"/>
</dbReference>
<feature type="transmembrane region" description="Helical" evidence="1">
    <location>
        <begin position="434"/>
        <end position="453"/>
    </location>
</feature>
<feature type="transmembrane region" description="Helical" evidence="1">
    <location>
        <begin position="379"/>
        <end position="397"/>
    </location>
</feature>
<evidence type="ECO:0000313" key="2">
    <source>
        <dbReference type="EMBL" id="AEV95369.1"/>
    </source>
</evidence>
<keyword evidence="3" id="KW-1185">Reference proteome</keyword>
<dbReference type="InterPro" id="IPR018580">
    <property type="entry name" value="Uncharacterised_YfhO"/>
</dbReference>
<evidence type="ECO:0008006" key="4">
    <source>
        <dbReference type="Google" id="ProtNLM"/>
    </source>
</evidence>
<feature type="transmembrane region" description="Helical" evidence="1">
    <location>
        <begin position="90"/>
        <end position="110"/>
    </location>
</feature>
<feature type="transmembrane region" description="Helical" evidence="1">
    <location>
        <begin position="409"/>
        <end position="427"/>
    </location>
</feature>
<feature type="transmembrane region" description="Helical" evidence="1">
    <location>
        <begin position="347"/>
        <end position="367"/>
    </location>
</feature>
<organism evidence="2 3">
    <name type="scientific">Pediococcus claussenii (strain ATCC BAA-344 / DSM 14800 / JCM 18046 / KCTC 3811 / LMG 21948 / P06)</name>
    <dbReference type="NCBI Taxonomy" id="701521"/>
    <lineage>
        <taxon>Bacteria</taxon>
        <taxon>Bacillati</taxon>
        <taxon>Bacillota</taxon>
        <taxon>Bacilli</taxon>
        <taxon>Lactobacillales</taxon>
        <taxon>Lactobacillaceae</taxon>
        <taxon>Pediococcus</taxon>
    </lineage>
</organism>
<dbReference type="Proteomes" id="UP000005444">
    <property type="component" value="Chromosome"/>
</dbReference>
<proteinExistence type="predicted"/>
<feature type="transmembrane region" description="Helical" evidence="1">
    <location>
        <begin position="836"/>
        <end position="858"/>
    </location>
</feature>
<feature type="transmembrane region" description="Helical" evidence="1">
    <location>
        <begin position="185"/>
        <end position="211"/>
    </location>
</feature>
<dbReference type="PATRIC" id="fig|701521.8.peg.1049"/>
<dbReference type="RefSeq" id="WP_014215566.1">
    <property type="nucleotide sequence ID" value="NC_016605.1"/>
</dbReference>
<feature type="transmembrane region" description="Helical" evidence="1">
    <location>
        <begin position="319"/>
        <end position="341"/>
    </location>
</feature>
<evidence type="ECO:0000256" key="1">
    <source>
        <dbReference type="SAM" id="Phobius"/>
    </source>
</evidence>
<keyword evidence="1" id="KW-1133">Transmembrane helix</keyword>
<dbReference type="HOGENOM" id="CLU_008413_3_0_9"/>
<dbReference type="AlphaFoldDB" id="G8PDN4"/>
<feature type="transmembrane region" description="Helical" evidence="1">
    <location>
        <begin position="289"/>
        <end position="307"/>
    </location>
</feature>
<evidence type="ECO:0000313" key="3">
    <source>
        <dbReference type="Proteomes" id="UP000005444"/>
    </source>
</evidence>
<dbReference type="PANTHER" id="PTHR38454">
    <property type="entry name" value="INTEGRAL MEMBRANE PROTEIN-RELATED"/>
    <property type="match status" value="1"/>
</dbReference>
<dbReference type="eggNOG" id="COG4485">
    <property type="taxonomic scope" value="Bacteria"/>
</dbReference>
<feature type="transmembrane region" description="Helical" evidence="1">
    <location>
        <begin position="131"/>
        <end position="149"/>
    </location>
</feature>
<keyword evidence="1" id="KW-0812">Transmembrane</keyword>
<dbReference type="STRING" id="701521.PECL_1106"/>
<feature type="transmembrane region" description="Helical" evidence="1">
    <location>
        <begin position="9"/>
        <end position="26"/>
    </location>
</feature>
<dbReference type="KEGG" id="pce:PECL_1106"/>
<gene>
    <name evidence="2" type="ordered locus">PECL_1106</name>
</gene>